<dbReference type="InParanoid" id="A0CV05"/>
<dbReference type="RefSeq" id="XP_001442019.1">
    <property type="nucleotide sequence ID" value="XM_001441982.1"/>
</dbReference>
<dbReference type="HOGENOM" id="CLU_432449_0_0_1"/>
<keyword evidence="1" id="KW-0175">Coiled coil</keyword>
<sequence>MKSLLGDSPITPLTEKSVLLTDNNNEDQFYPVSQQNNFLHEKELNQNHLLNPRILTQKQNLHNKLNQEYQELIQRRNQLRNSYEQHQLQQCSFKPRISQKSIEMRSQDMSQPRYMSPKKIYFNDQTETLQTQQSPKQRNKRKSNKENLWERLSQNKQSVQLQVSNPIVLEQPNQERIDQTKINEIVNRLYNQAFQPKKQKQQNDSNQILGSLRGSHNEKLVIHYFVREFYKVLTMARCDTLDDLKYNQQFSFQFQIESDLCLITLNELCQILDNLGFVPLDNKPLQFEIFQHLQCPTDFDLILSRNLLCFLLCVQGYHNEIEQIPNYENQYKIKFPIQYNNGITQFINGNLRVYNPDLLLQKYGILNVNHLAYKKNRDLQQDVNTSFKTNKQTQVLAIQHRKRVASEIQHQNITLNDYDQLYNKKKQKLIEEQEKINQEQCTFNPQINDAQVKSKYLQSKPQKSNDQGNQVQNNTPLFIPNTVKSKLAVVQTKPANSNVAIERMIKGRVQRQLSQAIIKQGTCNSKKRQQLEEQIYEQELGHRQPLMFIDVIIDNNKKERIVVNQNDTAEKLASQFIEKNKIDKSHQENLIKLIQQQLPNH</sequence>
<dbReference type="GeneID" id="5027804"/>
<name>A0CV05_PARTE</name>
<feature type="region of interest" description="Disordered" evidence="2">
    <location>
        <begin position="455"/>
        <end position="477"/>
    </location>
</feature>
<dbReference type="OMA" id="PQINDAQ"/>
<organism evidence="3 4">
    <name type="scientific">Paramecium tetraurelia</name>
    <dbReference type="NCBI Taxonomy" id="5888"/>
    <lineage>
        <taxon>Eukaryota</taxon>
        <taxon>Sar</taxon>
        <taxon>Alveolata</taxon>
        <taxon>Ciliophora</taxon>
        <taxon>Intramacronucleata</taxon>
        <taxon>Oligohymenophorea</taxon>
        <taxon>Peniculida</taxon>
        <taxon>Parameciidae</taxon>
        <taxon>Paramecium</taxon>
    </lineage>
</organism>
<evidence type="ECO:0000313" key="3">
    <source>
        <dbReference type="EMBL" id="CAK74622.1"/>
    </source>
</evidence>
<evidence type="ECO:0000313" key="4">
    <source>
        <dbReference type="Proteomes" id="UP000000600"/>
    </source>
</evidence>
<dbReference type="EMBL" id="CT868196">
    <property type="protein sequence ID" value="CAK74622.1"/>
    <property type="molecule type" value="Genomic_DNA"/>
</dbReference>
<feature type="compositionally biased region" description="Polar residues" evidence="2">
    <location>
        <begin position="455"/>
        <end position="476"/>
    </location>
</feature>
<evidence type="ECO:0000256" key="1">
    <source>
        <dbReference type="SAM" id="Coils"/>
    </source>
</evidence>
<dbReference type="Proteomes" id="UP000000600">
    <property type="component" value="Unassembled WGS sequence"/>
</dbReference>
<dbReference type="PANTHER" id="PTHR38150">
    <property type="entry name" value="EF-HAND DOMAIN-CONTAINING PROTEIN"/>
    <property type="match status" value="1"/>
</dbReference>
<dbReference type="PANTHER" id="PTHR38150:SF1">
    <property type="entry name" value="PFU DOMAIN-CONTAINING PROTEIN"/>
    <property type="match status" value="1"/>
</dbReference>
<dbReference type="AlphaFoldDB" id="A0CV05"/>
<accession>A0CV05</accession>
<protein>
    <submittedName>
        <fullName evidence="3">Uncharacterized protein</fullName>
    </submittedName>
</protein>
<proteinExistence type="predicted"/>
<gene>
    <name evidence="3" type="ORF">GSPATT00010790001</name>
</gene>
<feature type="coiled-coil region" evidence="1">
    <location>
        <begin position="415"/>
        <end position="442"/>
    </location>
</feature>
<dbReference type="OrthoDB" id="293875at2759"/>
<keyword evidence="4" id="KW-1185">Reference proteome</keyword>
<dbReference type="KEGG" id="ptm:GSPATT00010790001"/>
<reference evidence="3 4" key="1">
    <citation type="journal article" date="2006" name="Nature">
        <title>Global trends of whole-genome duplications revealed by the ciliate Paramecium tetraurelia.</title>
        <authorList>
            <consortium name="Genoscope"/>
            <person name="Aury J.-M."/>
            <person name="Jaillon O."/>
            <person name="Duret L."/>
            <person name="Noel B."/>
            <person name="Jubin C."/>
            <person name="Porcel B.M."/>
            <person name="Segurens B."/>
            <person name="Daubin V."/>
            <person name="Anthouard V."/>
            <person name="Aiach N."/>
            <person name="Arnaiz O."/>
            <person name="Billaut A."/>
            <person name="Beisson J."/>
            <person name="Blanc I."/>
            <person name="Bouhouche K."/>
            <person name="Camara F."/>
            <person name="Duharcourt S."/>
            <person name="Guigo R."/>
            <person name="Gogendeau D."/>
            <person name="Katinka M."/>
            <person name="Keller A.-M."/>
            <person name="Kissmehl R."/>
            <person name="Klotz C."/>
            <person name="Koll F."/>
            <person name="Le Moue A."/>
            <person name="Lepere C."/>
            <person name="Malinsky S."/>
            <person name="Nowacki M."/>
            <person name="Nowak J.K."/>
            <person name="Plattner H."/>
            <person name="Poulain J."/>
            <person name="Ruiz F."/>
            <person name="Serrano V."/>
            <person name="Zagulski M."/>
            <person name="Dessen P."/>
            <person name="Betermier M."/>
            <person name="Weissenbach J."/>
            <person name="Scarpelli C."/>
            <person name="Schachter V."/>
            <person name="Sperling L."/>
            <person name="Meyer E."/>
            <person name="Cohen J."/>
            <person name="Wincker P."/>
        </authorList>
    </citation>
    <scope>NUCLEOTIDE SEQUENCE [LARGE SCALE GENOMIC DNA]</scope>
    <source>
        <strain evidence="3 4">Stock d4-2</strain>
    </source>
</reference>
<evidence type="ECO:0000256" key="2">
    <source>
        <dbReference type="SAM" id="MobiDB-lite"/>
    </source>
</evidence>
<feature type="coiled-coil region" evidence="1">
    <location>
        <begin position="55"/>
        <end position="89"/>
    </location>
</feature>